<dbReference type="AlphaFoldDB" id="A0A4R4YII6"/>
<gene>
    <name evidence="7" type="ORF">E1286_26145</name>
</gene>
<comment type="caution">
    <text evidence="7">The sequence shown here is derived from an EMBL/GenBank/DDBJ whole genome shotgun (WGS) entry which is preliminary data.</text>
</comment>
<dbReference type="Gene3D" id="3.30.200.20">
    <property type="entry name" value="Phosphorylase Kinase, domain 1"/>
    <property type="match status" value="1"/>
</dbReference>
<feature type="domain" description="Protein kinase" evidence="6">
    <location>
        <begin position="18"/>
        <end position="275"/>
    </location>
</feature>
<dbReference type="GO" id="GO:0004674">
    <property type="term" value="F:protein serine/threonine kinase activity"/>
    <property type="evidence" value="ECO:0007669"/>
    <property type="project" value="UniProtKB-KW"/>
</dbReference>
<dbReference type="SMART" id="SM00220">
    <property type="entry name" value="S_TKc"/>
    <property type="match status" value="1"/>
</dbReference>
<evidence type="ECO:0000256" key="2">
    <source>
        <dbReference type="ARBA" id="ARBA00022741"/>
    </source>
</evidence>
<keyword evidence="7" id="KW-0723">Serine/threonine-protein kinase</keyword>
<dbReference type="InterPro" id="IPR011009">
    <property type="entry name" value="Kinase-like_dom_sf"/>
</dbReference>
<evidence type="ECO:0000313" key="8">
    <source>
        <dbReference type="Proteomes" id="UP000295302"/>
    </source>
</evidence>
<dbReference type="GO" id="GO:0005524">
    <property type="term" value="F:ATP binding"/>
    <property type="evidence" value="ECO:0007669"/>
    <property type="project" value="UniProtKB-KW"/>
</dbReference>
<dbReference type="Proteomes" id="UP000295302">
    <property type="component" value="Unassembled WGS sequence"/>
</dbReference>
<dbReference type="Gene3D" id="1.10.510.10">
    <property type="entry name" value="Transferase(Phosphotransferase) domain 1"/>
    <property type="match status" value="1"/>
</dbReference>
<dbReference type="Pfam" id="PF00069">
    <property type="entry name" value="Pkinase"/>
    <property type="match status" value="1"/>
</dbReference>
<evidence type="ECO:0000256" key="1">
    <source>
        <dbReference type="ARBA" id="ARBA00022679"/>
    </source>
</evidence>
<keyword evidence="3 7" id="KW-0418">Kinase</keyword>
<dbReference type="InterPro" id="IPR008271">
    <property type="entry name" value="Ser/Thr_kinase_AS"/>
</dbReference>
<keyword evidence="1" id="KW-0808">Transferase</keyword>
<dbReference type="PROSITE" id="PS50011">
    <property type="entry name" value="PROTEIN_KINASE_DOM"/>
    <property type="match status" value="1"/>
</dbReference>
<keyword evidence="8" id="KW-1185">Reference proteome</keyword>
<keyword evidence="2" id="KW-0547">Nucleotide-binding</keyword>
<dbReference type="OrthoDB" id="3915799at2"/>
<evidence type="ECO:0000256" key="4">
    <source>
        <dbReference type="ARBA" id="ARBA00022840"/>
    </source>
</evidence>
<evidence type="ECO:0000259" key="6">
    <source>
        <dbReference type="PROSITE" id="PS50011"/>
    </source>
</evidence>
<keyword evidence="4" id="KW-0067">ATP-binding</keyword>
<proteinExistence type="predicted"/>
<dbReference type="PROSITE" id="PS00108">
    <property type="entry name" value="PROTEIN_KINASE_ST"/>
    <property type="match status" value="1"/>
</dbReference>
<dbReference type="PANTHER" id="PTHR43289">
    <property type="entry name" value="MITOGEN-ACTIVATED PROTEIN KINASE KINASE KINASE 20-RELATED"/>
    <property type="match status" value="1"/>
</dbReference>
<name>A0A4R4YII6_9ACTN</name>
<dbReference type="SUPFAM" id="SSF56112">
    <property type="entry name" value="Protein kinase-like (PK-like)"/>
    <property type="match status" value="1"/>
</dbReference>
<feature type="region of interest" description="Disordered" evidence="5">
    <location>
        <begin position="271"/>
        <end position="331"/>
    </location>
</feature>
<evidence type="ECO:0000256" key="3">
    <source>
        <dbReference type="ARBA" id="ARBA00022777"/>
    </source>
</evidence>
<dbReference type="PANTHER" id="PTHR43289:SF34">
    <property type="entry name" value="SERINE_THREONINE-PROTEIN KINASE YBDM-RELATED"/>
    <property type="match status" value="1"/>
</dbReference>
<dbReference type="InterPro" id="IPR000719">
    <property type="entry name" value="Prot_kinase_dom"/>
</dbReference>
<dbReference type="RefSeq" id="WP_132616412.1">
    <property type="nucleotide sequence ID" value="NZ_SMKQ01000093.1"/>
</dbReference>
<evidence type="ECO:0000256" key="5">
    <source>
        <dbReference type="SAM" id="MobiDB-lite"/>
    </source>
</evidence>
<accession>A0A4R4YII6</accession>
<dbReference type="CDD" id="cd14014">
    <property type="entry name" value="STKc_PknB_like"/>
    <property type="match status" value="1"/>
</dbReference>
<organism evidence="7 8">
    <name type="scientific">Nonomuraea terrae</name>
    <dbReference type="NCBI Taxonomy" id="2530383"/>
    <lineage>
        <taxon>Bacteria</taxon>
        <taxon>Bacillati</taxon>
        <taxon>Actinomycetota</taxon>
        <taxon>Actinomycetes</taxon>
        <taxon>Streptosporangiales</taxon>
        <taxon>Streptosporangiaceae</taxon>
        <taxon>Nonomuraea</taxon>
    </lineage>
</organism>
<dbReference type="EMBL" id="SMKQ01000093">
    <property type="protein sequence ID" value="TDD44715.1"/>
    <property type="molecule type" value="Genomic_DNA"/>
</dbReference>
<sequence>MQDLPVPVPGDPAHVGGYHVVRQLGQGGQGAVFLGESPGGRQVAIKMLHPCFAADSPVRERFRREAEIAQRLAAFSTARVLETGFTGMRPYIISEYVPGPSLEALVKEAGPRSGSGLERLAVTTLTALTSIHAAGIVHRDVKPSNVIMGPEGPVVIDFGIAFALDAATGSTEPAGTPAYMAPEQLDDQPLTPASDMFSWAGTMVFAATGRPAFAGGTVPATLNAVLHAEPDLSGLPDALRRLVAACLAKNPAVRPAAVDALCDLVGGDHRPSPTVSATAPAREAQPAGRHRHHATAPARDPGRGRAKGRHAAPPAFATTALSSPTSWRADRRCRVRGRRRGCGRDGRHAAVLISVRQPGGRAGSLDAWFRHAADLRDRRSCHSSAPAGPGGP</sequence>
<evidence type="ECO:0000313" key="7">
    <source>
        <dbReference type="EMBL" id="TDD44715.1"/>
    </source>
</evidence>
<protein>
    <submittedName>
        <fullName evidence="7">Serine/threonine protein kinase</fullName>
    </submittedName>
</protein>
<reference evidence="7 8" key="1">
    <citation type="submission" date="2019-03" db="EMBL/GenBank/DDBJ databases">
        <title>Draft genome sequences of novel Actinobacteria.</title>
        <authorList>
            <person name="Sahin N."/>
            <person name="Ay H."/>
            <person name="Saygin H."/>
        </authorList>
    </citation>
    <scope>NUCLEOTIDE SEQUENCE [LARGE SCALE GENOMIC DNA]</scope>
    <source>
        <strain evidence="7 8">CH32</strain>
    </source>
</reference>